<dbReference type="InterPro" id="IPR008274">
    <property type="entry name" value="AldOxase/xan_DH_MoCoBD1"/>
</dbReference>
<dbReference type="AlphaFoldDB" id="A0A1W2H1H5"/>
<dbReference type="PANTHER" id="PTHR47495:SF2">
    <property type="entry name" value="ALDEHYDE DEHYDROGENASE"/>
    <property type="match status" value="1"/>
</dbReference>
<evidence type="ECO:0000259" key="1">
    <source>
        <dbReference type="SMART" id="SM01008"/>
    </source>
</evidence>
<dbReference type="InterPro" id="IPR046867">
    <property type="entry name" value="AldOxase/xan_DH_MoCoBD2"/>
</dbReference>
<dbReference type="RefSeq" id="WP_084119560.1">
    <property type="nucleotide sequence ID" value="NZ_LT838813.1"/>
</dbReference>
<dbReference type="Proteomes" id="UP000192333">
    <property type="component" value="Chromosome I"/>
</dbReference>
<dbReference type="Gene3D" id="3.90.1170.50">
    <property type="entry name" value="Aldehyde oxidase/xanthine dehydrogenase, a/b hammerhead"/>
    <property type="match status" value="1"/>
</dbReference>
<dbReference type="Pfam" id="PF20256">
    <property type="entry name" value="MoCoBD_2"/>
    <property type="match status" value="2"/>
</dbReference>
<dbReference type="OrthoDB" id="605889at2"/>
<dbReference type="Pfam" id="PF02738">
    <property type="entry name" value="MoCoBD_1"/>
    <property type="match status" value="1"/>
</dbReference>
<dbReference type="InterPro" id="IPR012368">
    <property type="entry name" value="OxRdtase_Mopterin-bd_su_IorB"/>
</dbReference>
<organism evidence="2 3">
    <name type="scientific">Aquiflexum balticum DSM 16537</name>
    <dbReference type="NCBI Taxonomy" id="758820"/>
    <lineage>
        <taxon>Bacteria</taxon>
        <taxon>Pseudomonadati</taxon>
        <taxon>Bacteroidota</taxon>
        <taxon>Cytophagia</taxon>
        <taxon>Cytophagales</taxon>
        <taxon>Cyclobacteriaceae</taxon>
        <taxon>Aquiflexum</taxon>
    </lineage>
</organism>
<accession>A0A1W2H1H5</accession>
<dbReference type="PIRSF" id="PIRSF036389">
    <property type="entry name" value="IOR_B"/>
    <property type="match status" value="1"/>
</dbReference>
<protein>
    <submittedName>
        <fullName evidence="2">Isoquinoline 1-oxidoreductase, beta subunit</fullName>
    </submittedName>
</protein>
<evidence type="ECO:0000313" key="3">
    <source>
        <dbReference type="Proteomes" id="UP000192333"/>
    </source>
</evidence>
<dbReference type="EMBL" id="LT838813">
    <property type="protein sequence ID" value="SMD42795.1"/>
    <property type="molecule type" value="Genomic_DNA"/>
</dbReference>
<dbReference type="InterPro" id="IPR037165">
    <property type="entry name" value="AldOxase/xan_DH_Mopterin-bd_sf"/>
</dbReference>
<dbReference type="Gene3D" id="3.30.365.10">
    <property type="entry name" value="Aldehyde oxidase/xanthine dehydrogenase, molybdopterin binding domain"/>
    <property type="match status" value="4"/>
</dbReference>
<dbReference type="SMART" id="SM01008">
    <property type="entry name" value="Ald_Xan_dh_C"/>
    <property type="match status" value="1"/>
</dbReference>
<name>A0A1W2H1H5_9BACT</name>
<dbReference type="InterPro" id="IPR052516">
    <property type="entry name" value="N-heterocyclic_Hydroxylase"/>
</dbReference>
<feature type="domain" description="Aldehyde oxidase/xanthine dehydrogenase a/b hammerhead" evidence="1">
    <location>
        <begin position="241"/>
        <end position="319"/>
    </location>
</feature>
<keyword evidence="3" id="KW-1185">Reference proteome</keyword>
<dbReference type="PANTHER" id="PTHR47495">
    <property type="entry name" value="ALDEHYDE DEHYDROGENASE"/>
    <property type="match status" value="1"/>
</dbReference>
<dbReference type="STRING" id="758820.SAMN00777080_1360"/>
<proteinExistence type="predicted"/>
<reference evidence="3" key="1">
    <citation type="submission" date="2017-04" db="EMBL/GenBank/DDBJ databases">
        <authorList>
            <person name="Varghese N."/>
            <person name="Submissions S."/>
        </authorList>
    </citation>
    <scope>NUCLEOTIDE SEQUENCE [LARGE SCALE GENOMIC DNA]</scope>
    <source>
        <strain evidence="3">DSM 16537</strain>
    </source>
</reference>
<sequence>MKKWTRRAFIGAGVLAGGTLVIGIAIRPGNRSSKVAGLIASEGETVMNIWLKIAPDNTVTAIIPHAEMGQGVHTALAMMLADEMDADWSKVKFQEAPADKEYANYTLLKGFIAGNATFPKFIEETIDGVFLTAVKSLNFQITGGSASVRFTGQQAMRIAGAAAKSMLMQAAADTWKVPLEELTAQNSIISHPSSKRSATFAELAPAAAKVNIPTQPKLKSPEEFTLMGTSQPRFDIPAKVTGEAKFGMDVQVPGMKYATIKAAPVFGSTVKSVETKVSSSQQGVKKILNLGEAVAVIADGYWQAKTTLDALPIEFETTENSGLNQEEIMDRYSKAMDTDLAEGNLDTHFKDGDAATALEQAAILVEAEYQLPFLAHATMEPMNCTAWVHDGKCELWCGSQNPLGVRAAAAELLEIDIDQVTVHNQLLGGGFGRRSETDVMKQAILIAKEVDYPVKLIWSREEDTQHDVYREATISRMKAGLDQSGIPIAYAHQFIFKHHPPEAADIPYSIPNQLIQYSSPASHVPWGNWRSVDHSTHGFLTESFIDEIAHAAKQDPFTFRKSLTKDNSRFQRVLDLVYEKSNWGAPLPANWGRGIAIAQSFGSIVAEVAEVEVTIDGKVKVHRVVCAVDPGFVIHPNGFIAQMESGIIYGLAAAMTGEITIENGAVVQSNFHNYPVTRMNEAPKIETHIINSGNPPGGAGEPSTPVIAPALTNAIFDATGIRIRQLPISKNDLRASIRQTT</sequence>
<dbReference type="SUPFAM" id="SSF56003">
    <property type="entry name" value="Molybdenum cofactor-binding domain"/>
    <property type="match status" value="2"/>
</dbReference>
<dbReference type="GO" id="GO:0016491">
    <property type="term" value="F:oxidoreductase activity"/>
    <property type="evidence" value="ECO:0007669"/>
    <property type="project" value="InterPro"/>
</dbReference>
<evidence type="ECO:0000313" key="2">
    <source>
        <dbReference type="EMBL" id="SMD42795.1"/>
    </source>
</evidence>
<gene>
    <name evidence="2" type="ORF">SAMN00777080_1360</name>
</gene>
<dbReference type="InterPro" id="IPR000674">
    <property type="entry name" value="Ald_Oxase/Xan_DH_a/b"/>
</dbReference>